<evidence type="ECO:0000313" key="3">
    <source>
        <dbReference type="Proteomes" id="UP000276128"/>
    </source>
</evidence>
<feature type="domain" description="Mannosyl-glycoprotein endo-beta-N-acetylglucosamidase-like" evidence="1">
    <location>
        <begin position="8"/>
        <end position="130"/>
    </location>
</feature>
<reference evidence="2 3" key="1">
    <citation type="submission" date="2018-12" db="EMBL/GenBank/DDBJ databases">
        <title>Bacillus ochoae sp. nov., Paenibacillus whitsoniae sp. nov., Paenibacillus spiritus sp. nov. Isolated from the Mars Exploration Rover during spacecraft assembly.</title>
        <authorList>
            <person name="Seuylemezian A."/>
            <person name="Vaishampayan P."/>
        </authorList>
    </citation>
    <scope>NUCLEOTIDE SEQUENCE [LARGE SCALE GENOMIC DNA]</scope>
    <source>
        <strain evidence="2 3">MER 54</strain>
    </source>
</reference>
<dbReference type="GO" id="GO:0004040">
    <property type="term" value="F:amidase activity"/>
    <property type="evidence" value="ECO:0007669"/>
    <property type="project" value="InterPro"/>
</dbReference>
<dbReference type="Pfam" id="PF01832">
    <property type="entry name" value="Glucosaminidase"/>
    <property type="match status" value="1"/>
</dbReference>
<name>A0A3S0A4A8_9BACL</name>
<dbReference type="OrthoDB" id="977752at2"/>
<gene>
    <name evidence="2" type="ORF">EJQ19_13005</name>
</gene>
<dbReference type="InterPro" id="IPR002901">
    <property type="entry name" value="MGlyc_endo_b_GlcNAc-like_dom"/>
</dbReference>
<evidence type="ECO:0000313" key="2">
    <source>
        <dbReference type="EMBL" id="RTE09294.1"/>
    </source>
</evidence>
<organism evidence="2 3">
    <name type="scientific">Paenibacillus whitsoniae</name>
    <dbReference type="NCBI Taxonomy" id="2496558"/>
    <lineage>
        <taxon>Bacteria</taxon>
        <taxon>Bacillati</taxon>
        <taxon>Bacillota</taxon>
        <taxon>Bacilli</taxon>
        <taxon>Bacillales</taxon>
        <taxon>Paenibacillaceae</taxon>
        <taxon>Paenibacillus</taxon>
    </lineage>
</organism>
<proteinExistence type="predicted"/>
<dbReference type="Proteomes" id="UP000276128">
    <property type="component" value="Unassembled WGS sequence"/>
</dbReference>
<dbReference type="EMBL" id="RXHU01000034">
    <property type="protein sequence ID" value="RTE09294.1"/>
    <property type="molecule type" value="Genomic_DNA"/>
</dbReference>
<comment type="caution">
    <text evidence="2">The sequence shown here is derived from an EMBL/GenBank/DDBJ whole genome shotgun (WGS) entry which is preliminary data.</text>
</comment>
<evidence type="ECO:0000259" key="1">
    <source>
        <dbReference type="Pfam" id="PF01832"/>
    </source>
</evidence>
<keyword evidence="3" id="KW-1185">Reference proteome</keyword>
<sequence length="207" mass="23621">MNMIDWWNKAREASLEIGWFPTVILAQWQLETGNFTSSNLRVNNNIAGQTWQPYMSQSLKGTPRPASEGGFYIKYDDPIEGYVDFILQNRRYADVRWKLTEMDQIQAIAAAGWATDPNYANKLVKILISNQQQGFTLQRAEEESLKLDPGVANTIINTWIGPAWHEADKAQKACQDDATATDKLQEQKTYYNWLANQLRLAAGLPFE</sequence>
<dbReference type="RefSeq" id="WP_126141658.1">
    <property type="nucleotide sequence ID" value="NZ_RXHU01000034.1"/>
</dbReference>
<protein>
    <recommendedName>
        <fullName evidence="1">Mannosyl-glycoprotein endo-beta-N-acetylglucosamidase-like domain-containing protein</fullName>
    </recommendedName>
</protein>
<dbReference type="AlphaFoldDB" id="A0A3S0A4A8"/>
<accession>A0A3S0A4A8</accession>
<dbReference type="Gene3D" id="1.10.530.10">
    <property type="match status" value="1"/>
</dbReference>